<dbReference type="RefSeq" id="WP_133235434.1">
    <property type="nucleotide sequence ID" value="NZ_SMRT01000022.1"/>
</dbReference>
<dbReference type="EMBL" id="SMRT01000022">
    <property type="protein sequence ID" value="TDF92140.1"/>
    <property type="molecule type" value="Genomic_DNA"/>
</dbReference>
<comment type="similarity">
    <text evidence="2">Belongs to the pterin-4-alpha-carbinolamine dehydratase family.</text>
</comment>
<dbReference type="SUPFAM" id="SSF55248">
    <property type="entry name" value="PCD-like"/>
    <property type="match status" value="1"/>
</dbReference>
<dbReference type="GO" id="GO:0008124">
    <property type="term" value="F:4-alpha-hydroxytetrahydrobiopterin dehydratase activity"/>
    <property type="evidence" value="ECO:0007669"/>
    <property type="project" value="UniProtKB-EC"/>
</dbReference>
<proteinExistence type="inferred from homology"/>
<sequence length="98" mass="11167">MKGKLTEEEIVSGLEKLQGWSREADGKWIVKKYRFSDYLAGIAFVERAARIAELELNHHPMISIDYKLVTLRLTSWHAGGLTALDFEAAARFDEVWNG</sequence>
<name>A0A4R5KDH2_9BACL</name>
<keyword evidence="6" id="KW-1185">Reference proteome</keyword>
<evidence type="ECO:0000256" key="2">
    <source>
        <dbReference type="ARBA" id="ARBA00006472"/>
    </source>
</evidence>
<dbReference type="InterPro" id="IPR036428">
    <property type="entry name" value="PCD_sf"/>
</dbReference>
<gene>
    <name evidence="5" type="ORF">E1757_30560</name>
</gene>
<accession>A0A4R5KDH2</accession>
<dbReference type="InterPro" id="IPR001533">
    <property type="entry name" value="Pterin_deHydtase"/>
</dbReference>
<evidence type="ECO:0000313" key="6">
    <source>
        <dbReference type="Proteomes" id="UP000295636"/>
    </source>
</evidence>
<comment type="catalytic activity">
    <reaction evidence="1">
        <text>(4aS,6R)-4a-hydroxy-L-erythro-5,6,7,8-tetrahydrobiopterin = (6R)-L-erythro-6,7-dihydrobiopterin + H2O</text>
        <dbReference type="Rhea" id="RHEA:11920"/>
        <dbReference type="ChEBI" id="CHEBI:15377"/>
        <dbReference type="ChEBI" id="CHEBI:15642"/>
        <dbReference type="ChEBI" id="CHEBI:43120"/>
        <dbReference type="EC" id="4.2.1.96"/>
    </reaction>
</comment>
<dbReference type="GO" id="GO:0006729">
    <property type="term" value="P:tetrahydrobiopterin biosynthetic process"/>
    <property type="evidence" value="ECO:0007669"/>
    <property type="project" value="InterPro"/>
</dbReference>
<dbReference type="OrthoDB" id="9800108at2"/>
<dbReference type="CDD" id="cd00488">
    <property type="entry name" value="PCD_DCoH"/>
    <property type="match status" value="1"/>
</dbReference>
<reference evidence="5 6" key="1">
    <citation type="submission" date="2019-03" db="EMBL/GenBank/DDBJ databases">
        <title>This is whole genome sequence of Paenibacillus sp MS74 strain.</title>
        <authorList>
            <person name="Trinh H.N."/>
        </authorList>
    </citation>
    <scope>NUCLEOTIDE SEQUENCE [LARGE SCALE GENOMIC DNA]</scope>
    <source>
        <strain evidence="5 6">MS74</strain>
    </source>
</reference>
<evidence type="ECO:0000256" key="4">
    <source>
        <dbReference type="ARBA" id="ARBA00023239"/>
    </source>
</evidence>
<evidence type="ECO:0000256" key="3">
    <source>
        <dbReference type="ARBA" id="ARBA00013252"/>
    </source>
</evidence>
<dbReference type="PANTHER" id="PTHR12599">
    <property type="entry name" value="PTERIN-4-ALPHA-CARBINOLAMINE DEHYDRATASE"/>
    <property type="match status" value="1"/>
</dbReference>
<protein>
    <recommendedName>
        <fullName evidence="3">4a-hydroxytetrahydrobiopterin dehydratase</fullName>
        <ecNumber evidence="3">4.2.1.96</ecNumber>
    </recommendedName>
</protein>
<organism evidence="5 6">
    <name type="scientific">Paenibacillus piri</name>
    <dbReference type="NCBI Taxonomy" id="2547395"/>
    <lineage>
        <taxon>Bacteria</taxon>
        <taxon>Bacillati</taxon>
        <taxon>Bacillota</taxon>
        <taxon>Bacilli</taxon>
        <taxon>Bacillales</taxon>
        <taxon>Paenibacillaceae</taxon>
        <taxon>Paenibacillus</taxon>
    </lineage>
</organism>
<dbReference type="AlphaFoldDB" id="A0A4R5KDH2"/>
<dbReference type="EC" id="4.2.1.96" evidence="3"/>
<evidence type="ECO:0000313" key="5">
    <source>
        <dbReference type="EMBL" id="TDF92140.1"/>
    </source>
</evidence>
<dbReference type="Gene3D" id="3.30.1360.20">
    <property type="entry name" value="Transcriptional coactivator/pterin dehydratase"/>
    <property type="match status" value="1"/>
</dbReference>
<dbReference type="Pfam" id="PF01329">
    <property type="entry name" value="Pterin_4a"/>
    <property type="match status" value="1"/>
</dbReference>
<dbReference type="NCBIfam" id="NF002017">
    <property type="entry name" value="PRK00823.1-2"/>
    <property type="match status" value="1"/>
</dbReference>
<keyword evidence="4 5" id="KW-0456">Lyase</keyword>
<evidence type="ECO:0000256" key="1">
    <source>
        <dbReference type="ARBA" id="ARBA00001554"/>
    </source>
</evidence>
<dbReference type="PANTHER" id="PTHR12599:SF0">
    <property type="entry name" value="PTERIN-4-ALPHA-CARBINOLAMINE DEHYDRATASE"/>
    <property type="match status" value="1"/>
</dbReference>
<comment type="caution">
    <text evidence="5">The sequence shown here is derived from an EMBL/GenBank/DDBJ whole genome shotgun (WGS) entry which is preliminary data.</text>
</comment>
<dbReference type="Proteomes" id="UP000295636">
    <property type="component" value="Unassembled WGS sequence"/>
</dbReference>